<dbReference type="CDD" id="cd18793">
    <property type="entry name" value="SF2_C_SNF"/>
    <property type="match status" value="1"/>
</dbReference>
<organism evidence="4 5">
    <name type="scientific">Paenibacillus oceani</name>
    <dbReference type="NCBI Taxonomy" id="2772510"/>
    <lineage>
        <taxon>Bacteria</taxon>
        <taxon>Bacillati</taxon>
        <taxon>Bacillota</taxon>
        <taxon>Bacilli</taxon>
        <taxon>Bacillales</taxon>
        <taxon>Paenibacillaceae</taxon>
        <taxon>Paenibacillus</taxon>
    </lineage>
</organism>
<dbReference type="InterPro" id="IPR000330">
    <property type="entry name" value="SNF2_N"/>
</dbReference>
<dbReference type="InterPro" id="IPR049730">
    <property type="entry name" value="SNF2/RAD54-like_C"/>
</dbReference>
<accession>A0A927CB50</accession>
<dbReference type="Gene3D" id="3.40.50.10810">
    <property type="entry name" value="Tandem AAA-ATPase domain"/>
    <property type="match status" value="1"/>
</dbReference>
<dbReference type="Pfam" id="PF00176">
    <property type="entry name" value="SNF2-rel_dom"/>
    <property type="match status" value="1"/>
</dbReference>
<proteinExistence type="predicted"/>
<dbReference type="SMART" id="SM00490">
    <property type="entry name" value="HELICc"/>
    <property type="match status" value="1"/>
</dbReference>
<protein>
    <submittedName>
        <fullName evidence="4">DEAD/DEAH box helicase</fullName>
    </submittedName>
</protein>
<sequence>MPGSVIHISVERLEDGSFFVAGHDEDGILDSLRLKHRLFAWHAKSYYGTLLEETRHLSRNGVLLSPAMAADYLAAPLPSLHSVLQWDEASSVYRRLARLLIDCLCEGRFKPSYKKWQAGGWGWELLPDESQRSELDTVTGLALAAGLGAPDRWLDDILLEWSGTVPAVVGAWEVVSEQHPAVPVQAILKNGDPGQRKRGEETTSLWADEEDWLIGIGWTTDAVPFQTCLRLTEPDYEEGDSWQLNIVLQDKEHPSYVVEYGLFGTAAGEIAEGRRQIAAAAAPEVIDVSGRRRAFESVGTDFPVEAATPRIPERWKDKLDERVAKQMHKWCAIAPWLGEVRSGLLADDEAWRFLEEVSAKLLQAGTVVLLPGWWEEVKRQKPRLKAIMRSSVGSADESFVGLDQLMQFDWKVAVGDQTITEEQFRQLASQNKRLVRLEDRWVQLDPVLLKQIRLTMKRIGRQGLSFRDVLEMHLLDTGEPSFGADHLEDAGAGGTGAGAGDLSPEAELSALFRFEVELNGHLSAMVANLSGSGRLPQWDSPAGFTGTLRGYQLEGSSWLYFLRRFGLGGCLADDMGLGKTIQWIAYLMKVIEKEKPGMPALLICPTSVLGNWQKELERFAPTVNVYVHYGTGRVKGEAFSEYAAGYDLVITSYTLAHLDEAELSGVSWSTLCLDEAQNIKNVYTKQASAIRKLHVGHRIALTGTPIENRLTELWSIFDFVNPGYLGSLPSFTRRYVTPIEKTNDSRLIGQVQKLVRPFLLRRLKSDPAIQLDLPEKNESKAYVHLTAEQAALYEHVVRELFEKIDDLSAMERRGLILASLTRLKQLCNHPAMLLKGKSGDYEPGRSNKLTRLLEMVEELREEGDRCLVFTQFVETGHMLKELLERQLGEQVAFLHGGVSKAGRDKMIASFQSAGSDMAGRRVFILSLKAGGTGLNLTGANHVFHFDRWWNPAVENQATDRAFRIGQTRNVQVHKFVTLGTIEERIDDMIERKQSLNEQIVGGESWITEMSTGELQQLFHLRKEWIDK</sequence>
<dbReference type="AlphaFoldDB" id="A0A927CB50"/>
<dbReference type="Pfam" id="PF12419">
    <property type="entry name" value="DUF3670"/>
    <property type="match status" value="1"/>
</dbReference>
<keyword evidence="4" id="KW-0547">Nucleotide-binding</keyword>
<dbReference type="CDD" id="cd18012">
    <property type="entry name" value="DEXQc_arch_SWI2_SNF2"/>
    <property type="match status" value="1"/>
</dbReference>
<keyword evidence="5" id="KW-1185">Reference proteome</keyword>
<dbReference type="InterPro" id="IPR027417">
    <property type="entry name" value="P-loop_NTPase"/>
</dbReference>
<keyword evidence="1" id="KW-0378">Hydrolase</keyword>
<name>A0A927CB50_9BACL</name>
<evidence type="ECO:0000259" key="2">
    <source>
        <dbReference type="PROSITE" id="PS51192"/>
    </source>
</evidence>
<keyword evidence="4" id="KW-0067">ATP-binding</keyword>
<dbReference type="GO" id="GO:0016787">
    <property type="term" value="F:hydrolase activity"/>
    <property type="evidence" value="ECO:0007669"/>
    <property type="project" value="UniProtKB-KW"/>
</dbReference>
<evidence type="ECO:0000313" key="4">
    <source>
        <dbReference type="EMBL" id="MBD2864793.1"/>
    </source>
</evidence>
<dbReference type="Proteomes" id="UP000639396">
    <property type="component" value="Unassembled WGS sequence"/>
</dbReference>
<reference evidence="4" key="1">
    <citation type="submission" date="2020-09" db="EMBL/GenBank/DDBJ databases">
        <title>A novel bacterium of genus Paenibacillus, isolated from South China Sea.</title>
        <authorList>
            <person name="Huang H."/>
            <person name="Mo K."/>
            <person name="Hu Y."/>
        </authorList>
    </citation>
    <scope>NUCLEOTIDE SEQUENCE</scope>
    <source>
        <strain evidence="4">IB182363</strain>
    </source>
</reference>
<dbReference type="SUPFAM" id="SSF52540">
    <property type="entry name" value="P-loop containing nucleoside triphosphate hydrolases"/>
    <property type="match status" value="2"/>
</dbReference>
<feature type="domain" description="Helicase C-terminal" evidence="3">
    <location>
        <begin position="848"/>
        <end position="1010"/>
    </location>
</feature>
<gene>
    <name evidence="4" type="ORF">IDH45_22690</name>
</gene>
<dbReference type="Gene3D" id="3.40.50.300">
    <property type="entry name" value="P-loop containing nucleotide triphosphate hydrolases"/>
    <property type="match status" value="1"/>
</dbReference>
<keyword evidence="4" id="KW-0347">Helicase</keyword>
<dbReference type="GO" id="GO:0004386">
    <property type="term" value="F:helicase activity"/>
    <property type="evidence" value="ECO:0007669"/>
    <property type="project" value="UniProtKB-KW"/>
</dbReference>
<dbReference type="InterPro" id="IPR014001">
    <property type="entry name" value="Helicase_ATP-bd"/>
</dbReference>
<dbReference type="FunFam" id="3.40.50.300:FF:000533">
    <property type="entry name" value="Helicase, Snf2 family"/>
    <property type="match status" value="1"/>
</dbReference>
<evidence type="ECO:0000256" key="1">
    <source>
        <dbReference type="ARBA" id="ARBA00022801"/>
    </source>
</evidence>
<dbReference type="PROSITE" id="PS51194">
    <property type="entry name" value="HELICASE_CTER"/>
    <property type="match status" value="1"/>
</dbReference>
<feature type="domain" description="Helicase ATP-binding" evidence="2">
    <location>
        <begin position="560"/>
        <end position="723"/>
    </location>
</feature>
<comment type="caution">
    <text evidence="4">The sequence shown here is derived from an EMBL/GenBank/DDBJ whole genome shotgun (WGS) entry which is preliminary data.</text>
</comment>
<dbReference type="PANTHER" id="PTHR10799">
    <property type="entry name" value="SNF2/RAD54 HELICASE FAMILY"/>
    <property type="match status" value="1"/>
</dbReference>
<dbReference type="EMBL" id="JACXJA010000033">
    <property type="protein sequence ID" value="MBD2864793.1"/>
    <property type="molecule type" value="Genomic_DNA"/>
</dbReference>
<dbReference type="GO" id="GO:0005524">
    <property type="term" value="F:ATP binding"/>
    <property type="evidence" value="ECO:0007669"/>
    <property type="project" value="InterPro"/>
</dbReference>
<evidence type="ECO:0000259" key="3">
    <source>
        <dbReference type="PROSITE" id="PS51194"/>
    </source>
</evidence>
<dbReference type="InterPro" id="IPR038718">
    <property type="entry name" value="SNF2-like_sf"/>
</dbReference>
<dbReference type="Pfam" id="PF00271">
    <property type="entry name" value="Helicase_C"/>
    <property type="match status" value="1"/>
</dbReference>
<dbReference type="SMART" id="SM00487">
    <property type="entry name" value="DEXDc"/>
    <property type="match status" value="1"/>
</dbReference>
<dbReference type="PROSITE" id="PS51192">
    <property type="entry name" value="HELICASE_ATP_BIND_1"/>
    <property type="match status" value="1"/>
</dbReference>
<evidence type="ECO:0000313" key="5">
    <source>
        <dbReference type="Proteomes" id="UP000639396"/>
    </source>
</evidence>
<dbReference type="InterPro" id="IPR001650">
    <property type="entry name" value="Helicase_C-like"/>
</dbReference>
<dbReference type="InterPro" id="IPR022138">
    <property type="entry name" value="DUF3670"/>
</dbReference>